<dbReference type="PROSITE" id="PS01091">
    <property type="entry name" value="TATD_3"/>
    <property type="match status" value="1"/>
</dbReference>
<evidence type="ECO:0000256" key="1">
    <source>
        <dbReference type="ARBA" id="ARBA00009275"/>
    </source>
</evidence>
<evidence type="ECO:0000256" key="2">
    <source>
        <dbReference type="ARBA" id="ARBA00022801"/>
    </source>
</evidence>
<keyword evidence="4" id="KW-1185">Reference proteome</keyword>
<dbReference type="InterPro" id="IPR001130">
    <property type="entry name" value="TatD-like"/>
</dbReference>
<reference evidence="4" key="1">
    <citation type="journal article" date="2019" name="Int. J. Syst. Evol. Microbiol.">
        <title>The Global Catalogue of Microorganisms (GCM) 10K type strain sequencing project: providing services to taxonomists for standard genome sequencing and annotation.</title>
        <authorList>
            <consortium name="The Broad Institute Genomics Platform"/>
            <consortium name="The Broad Institute Genome Sequencing Center for Infectious Disease"/>
            <person name="Wu L."/>
            <person name="Ma J."/>
        </authorList>
    </citation>
    <scope>NUCLEOTIDE SEQUENCE [LARGE SCALE GENOMIC DNA]</scope>
    <source>
        <strain evidence="4">CGMCC 4.7277</strain>
    </source>
</reference>
<dbReference type="PANTHER" id="PTHR46124:SF2">
    <property type="entry name" value="D-AMINOACYL-TRNA DEACYLASE"/>
    <property type="match status" value="1"/>
</dbReference>
<evidence type="ECO:0000313" key="3">
    <source>
        <dbReference type="EMBL" id="MFC5522981.1"/>
    </source>
</evidence>
<dbReference type="CDD" id="cd01310">
    <property type="entry name" value="TatD_DNAse"/>
    <property type="match status" value="1"/>
</dbReference>
<dbReference type="GO" id="GO:0016787">
    <property type="term" value="F:hydrolase activity"/>
    <property type="evidence" value="ECO:0007669"/>
    <property type="project" value="UniProtKB-KW"/>
</dbReference>
<keyword evidence="2 3" id="KW-0378">Hydrolase</keyword>
<dbReference type="Pfam" id="PF01026">
    <property type="entry name" value="TatD_DNase"/>
    <property type="match status" value="1"/>
</dbReference>
<dbReference type="EC" id="3.1.-.-" evidence="3"/>
<dbReference type="RefSeq" id="WP_068835117.1">
    <property type="nucleotide sequence ID" value="NZ_JBHSMX010000061.1"/>
</dbReference>
<evidence type="ECO:0000313" key="4">
    <source>
        <dbReference type="Proteomes" id="UP001596084"/>
    </source>
</evidence>
<name>A0ABW0QDK6_9BURK</name>
<dbReference type="PIRSF" id="PIRSF005902">
    <property type="entry name" value="DNase_TatD"/>
    <property type="match status" value="1"/>
</dbReference>
<dbReference type="EMBL" id="JBHSMX010000061">
    <property type="protein sequence ID" value="MFC5522981.1"/>
    <property type="molecule type" value="Genomic_DNA"/>
</dbReference>
<dbReference type="SUPFAM" id="SSF51556">
    <property type="entry name" value="Metallo-dependent hydrolases"/>
    <property type="match status" value="1"/>
</dbReference>
<accession>A0ABW0QDK6</accession>
<dbReference type="InterPro" id="IPR032466">
    <property type="entry name" value="Metal_Hydrolase"/>
</dbReference>
<protein>
    <submittedName>
        <fullName evidence="3">TatD family hydrolase</fullName>
        <ecNumber evidence="3">3.1.-.-</ecNumber>
    </submittedName>
</protein>
<dbReference type="InterPro" id="IPR018228">
    <property type="entry name" value="DNase_TatD-rel_CS"/>
</dbReference>
<comment type="similarity">
    <text evidence="1">Belongs to the metallo-dependent hydrolases superfamily. TatD-type hydrolase family.</text>
</comment>
<dbReference type="PANTHER" id="PTHR46124">
    <property type="entry name" value="D-AMINOACYL-TRNA DEACYLASE"/>
    <property type="match status" value="1"/>
</dbReference>
<sequence length="282" mass="30542">MTFWIDTHCHLDAAEFSSDVVAVRARAAAGQVAHCVLPAVGVGNFEAVRRLAHQFSDSYALGIHPLCVHQAQDADLQVLDAELALRKSDPRLVAVGEIGLDFFVPALTQSPLRERQAHFYREQLKLARKHGLPVILHVRRSADQLLKQLRELAPEGGWRGIAHAFNGSEQQAMEFIKLGFKLGFGGAVTFEPALQLKRLAAELPLEVLVMETDSPDIPPQWLYATAAQRAAGQAQGRNEPGELPRIAQLVAGLRGLPIEALAAATTANALQALPRLGALVSC</sequence>
<proteinExistence type="inferred from homology"/>
<comment type="caution">
    <text evidence="3">The sequence shown here is derived from an EMBL/GenBank/DDBJ whole genome shotgun (WGS) entry which is preliminary data.</text>
</comment>
<gene>
    <name evidence="3" type="ORF">ACFPP7_18995</name>
</gene>
<dbReference type="Proteomes" id="UP001596084">
    <property type="component" value="Unassembled WGS sequence"/>
</dbReference>
<organism evidence="3 4">
    <name type="scientific">Polaromonas jejuensis</name>
    <dbReference type="NCBI Taxonomy" id="457502"/>
    <lineage>
        <taxon>Bacteria</taxon>
        <taxon>Pseudomonadati</taxon>
        <taxon>Pseudomonadota</taxon>
        <taxon>Betaproteobacteria</taxon>
        <taxon>Burkholderiales</taxon>
        <taxon>Comamonadaceae</taxon>
        <taxon>Polaromonas</taxon>
    </lineage>
</organism>
<dbReference type="Gene3D" id="3.20.20.140">
    <property type="entry name" value="Metal-dependent hydrolases"/>
    <property type="match status" value="1"/>
</dbReference>